<dbReference type="Proteomes" id="UP000019151">
    <property type="component" value="Chromosome"/>
</dbReference>
<evidence type="ECO:0000256" key="4">
    <source>
        <dbReference type="PIRNR" id="PIRNR001365"/>
    </source>
</evidence>
<protein>
    <submittedName>
        <fullName evidence="7">Dihydrodipicolinate synthetase</fullName>
    </submittedName>
</protein>
<dbReference type="PROSITE" id="PS00666">
    <property type="entry name" value="DHDPS_2"/>
    <property type="match status" value="1"/>
</dbReference>
<dbReference type="PANTHER" id="PTHR12128:SF66">
    <property type="entry name" value="4-HYDROXY-2-OXOGLUTARATE ALDOLASE, MITOCHONDRIAL"/>
    <property type="match status" value="1"/>
</dbReference>
<organism evidence="7 8">
    <name type="scientific">Gemmatirosa kalamazoonensis</name>
    <dbReference type="NCBI Taxonomy" id="861299"/>
    <lineage>
        <taxon>Bacteria</taxon>
        <taxon>Pseudomonadati</taxon>
        <taxon>Gemmatimonadota</taxon>
        <taxon>Gemmatimonadia</taxon>
        <taxon>Gemmatimonadales</taxon>
        <taxon>Gemmatimonadaceae</taxon>
        <taxon>Gemmatirosa</taxon>
    </lineage>
</organism>
<dbReference type="AlphaFoldDB" id="W0RHU6"/>
<evidence type="ECO:0000313" key="8">
    <source>
        <dbReference type="Proteomes" id="UP000019151"/>
    </source>
</evidence>
<dbReference type="PANTHER" id="PTHR12128">
    <property type="entry name" value="DIHYDRODIPICOLINATE SYNTHASE"/>
    <property type="match status" value="1"/>
</dbReference>
<dbReference type="PRINTS" id="PR00146">
    <property type="entry name" value="DHPICSNTHASE"/>
</dbReference>
<name>W0RHU6_9BACT</name>
<evidence type="ECO:0000256" key="2">
    <source>
        <dbReference type="ARBA" id="ARBA00023239"/>
    </source>
</evidence>
<evidence type="ECO:0000256" key="6">
    <source>
        <dbReference type="PIRSR" id="PIRSR001365-2"/>
    </source>
</evidence>
<keyword evidence="3" id="KW-0704">Schiff base</keyword>
<gene>
    <name evidence="7" type="ORF">J421_2804</name>
</gene>
<dbReference type="Pfam" id="PF00701">
    <property type="entry name" value="DHDPS"/>
    <property type="match status" value="1"/>
</dbReference>
<feature type="active site" description="Schiff-base intermediate with substrate" evidence="5">
    <location>
        <position position="167"/>
    </location>
</feature>
<dbReference type="SMART" id="SM01130">
    <property type="entry name" value="DHDPS"/>
    <property type="match status" value="1"/>
</dbReference>
<dbReference type="GO" id="GO:0044281">
    <property type="term" value="P:small molecule metabolic process"/>
    <property type="evidence" value="ECO:0007669"/>
    <property type="project" value="UniProtKB-ARBA"/>
</dbReference>
<dbReference type="CDD" id="cd00408">
    <property type="entry name" value="DHDPS-like"/>
    <property type="match status" value="1"/>
</dbReference>
<dbReference type="HOGENOM" id="CLU_049343_0_1_0"/>
<dbReference type="OrthoDB" id="9782828at2"/>
<dbReference type="Gene3D" id="3.20.20.70">
    <property type="entry name" value="Aldolase class I"/>
    <property type="match status" value="1"/>
</dbReference>
<dbReference type="InterPro" id="IPR020625">
    <property type="entry name" value="Schiff_base-form_aldolases_AS"/>
</dbReference>
<dbReference type="KEGG" id="gba:J421_2804"/>
<dbReference type="STRING" id="861299.J421_2804"/>
<dbReference type="InterPro" id="IPR002220">
    <property type="entry name" value="DapA-like"/>
</dbReference>
<evidence type="ECO:0000313" key="7">
    <source>
        <dbReference type="EMBL" id="AHG90341.1"/>
    </source>
</evidence>
<keyword evidence="2 4" id="KW-0456">Lyase</keyword>
<proteinExistence type="inferred from homology"/>
<dbReference type="InterPro" id="IPR013785">
    <property type="entry name" value="Aldolase_TIM"/>
</dbReference>
<sequence length="306" mass="32086">MPRTLGGMMVPLVSPFDATTGELAPERYARHVRYYVDLGVSGVVVAGSSGESALLDEGERAQLVAWAREAVPDDRWVVAGVGGESTRITVRRAHDAARAGADAVLVVAPHYYQRRMSDAALEAHFRRVADESPLPVLLYNVPAYAHLVLAPSLVATLAEHPNVIGMKDSAGNLPVLAEYLRAQGDGFRVLTGNGQTTRDALEMGASGAIVAVALFAAPLVMELERAMRAGDDAAARAVQARLTPLAKTIVAEQGPPGLKAAMDLVGLDGGVPRSPLLPLDDAERARTAAVLAECDVPEARAAGAYA</sequence>
<evidence type="ECO:0000256" key="3">
    <source>
        <dbReference type="ARBA" id="ARBA00023270"/>
    </source>
</evidence>
<dbReference type="PATRIC" id="fig|861299.3.peg.2856"/>
<feature type="binding site" evidence="6">
    <location>
        <position position="209"/>
    </location>
    <ligand>
        <name>pyruvate</name>
        <dbReference type="ChEBI" id="CHEBI:15361"/>
    </ligand>
</feature>
<keyword evidence="8" id="KW-1185">Reference proteome</keyword>
<evidence type="ECO:0000256" key="1">
    <source>
        <dbReference type="ARBA" id="ARBA00007592"/>
    </source>
</evidence>
<dbReference type="SUPFAM" id="SSF51569">
    <property type="entry name" value="Aldolase"/>
    <property type="match status" value="1"/>
</dbReference>
<dbReference type="RefSeq" id="WP_025411813.1">
    <property type="nucleotide sequence ID" value="NZ_CP007128.1"/>
</dbReference>
<dbReference type="InParanoid" id="W0RHU6"/>
<evidence type="ECO:0000256" key="5">
    <source>
        <dbReference type="PIRSR" id="PIRSR001365-1"/>
    </source>
</evidence>
<reference evidence="7 8" key="1">
    <citation type="journal article" date="2014" name="Genome Announc.">
        <title>Genome Sequence and Methylome of Soil Bacterium Gemmatirosa kalamazoonensis KBS708T, a Member of the Rarely Cultivated Gemmatimonadetes Phylum.</title>
        <authorList>
            <person name="Debruyn J.M."/>
            <person name="Radosevich M."/>
            <person name="Wommack K.E."/>
            <person name="Polson S.W."/>
            <person name="Hauser L.J."/>
            <person name="Fawaz M.N."/>
            <person name="Korlach J."/>
            <person name="Tsai Y.C."/>
        </authorList>
    </citation>
    <scope>NUCLEOTIDE SEQUENCE [LARGE SCALE GENOMIC DNA]</scope>
    <source>
        <strain evidence="7 8">KBS708</strain>
    </source>
</reference>
<accession>W0RHU6</accession>
<feature type="active site" description="Proton donor/acceptor" evidence="5">
    <location>
        <position position="139"/>
    </location>
</feature>
<dbReference type="EMBL" id="CP007128">
    <property type="protein sequence ID" value="AHG90341.1"/>
    <property type="molecule type" value="Genomic_DNA"/>
</dbReference>
<comment type="similarity">
    <text evidence="1 4">Belongs to the DapA family.</text>
</comment>
<dbReference type="eggNOG" id="COG0329">
    <property type="taxonomic scope" value="Bacteria"/>
</dbReference>
<dbReference type="PIRSF" id="PIRSF001365">
    <property type="entry name" value="DHDPS"/>
    <property type="match status" value="1"/>
</dbReference>
<dbReference type="GO" id="GO:0008840">
    <property type="term" value="F:4-hydroxy-tetrahydrodipicolinate synthase activity"/>
    <property type="evidence" value="ECO:0007669"/>
    <property type="project" value="TreeGrafter"/>
</dbReference>